<dbReference type="SUPFAM" id="SSF46785">
    <property type="entry name" value="Winged helix' DNA-binding domain"/>
    <property type="match status" value="1"/>
</dbReference>
<protein>
    <submittedName>
        <fullName evidence="12">Transcriptional repressor</fullName>
    </submittedName>
</protein>
<keyword evidence="5" id="KW-0678">Repressor</keyword>
<dbReference type="Gene3D" id="3.30.1490.190">
    <property type="match status" value="1"/>
</dbReference>
<evidence type="ECO:0000313" key="13">
    <source>
        <dbReference type="Proteomes" id="UP000465609"/>
    </source>
</evidence>
<gene>
    <name evidence="12" type="ORF">MAUB_27620</name>
</gene>
<dbReference type="Proteomes" id="UP000465609">
    <property type="component" value="Chromosome"/>
</dbReference>
<comment type="subcellular location">
    <subcellularLocation>
        <location evidence="1">Cytoplasm</location>
    </subcellularLocation>
</comment>
<evidence type="ECO:0000256" key="4">
    <source>
        <dbReference type="ARBA" id="ARBA00022490"/>
    </source>
</evidence>
<sequence>MGAESTPRRRQSSKREAVVDQLGRSERFRSAQQLFHDMYHGERGCDSGKMALTTIYRILRALSEDNIAETQRAEDGETLYRLRRADGHHHYLLCRQCGRAVAFAVEDVESHTRQLAQAHDYTDITHYLDLYGTCPRCRPGPL</sequence>
<evidence type="ECO:0000256" key="3">
    <source>
        <dbReference type="ARBA" id="ARBA00011738"/>
    </source>
</evidence>
<keyword evidence="6" id="KW-0479">Metal-binding</keyword>
<dbReference type="PANTHER" id="PTHR33202:SF2">
    <property type="entry name" value="FERRIC UPTAKE REGULATION PROTEIN"/>
    <property type="match status" value="1"/>
</dbReference>
<dbReference type="Pfam" id="PF01475">
    <property type="entry name" value="FUR"/>
    <property type="match status" value="1"/>
</dbReference>
<keyword evidence="8" id="KW-0805">Transcription regulation</keyword>
<organism evidence="12 13">
    <name type="scientific">Mycolicibacterium aubagnense</name>
    <dbReference type="NCBI Taxonomy" id="319707"/>
    <lineage>
        <taxon>Bacteria</taxon>
        <taxon>Bacillati</taxon>
        <taxon>Actinomycetota</taxon>
        <taxon>Actinomycetes</taxon>
        <taxon>Mycobacteriales</taxon>
        <taxon>Mycobacteriaceae</taxon>
        <taxon>Mycolicibacterium</taxon>
    </lineage>
</organism>
<dbReference type="InterPro" id="IPR002481">
    <property type="entry name" value="FUR"/>
</dbReference>
<dbReference type="PANTHER" id="PTHR33202">
    <property type="entry name" value="ZINC UPTAKE REGULATION PROTEIN"/>
    <property type="match status" value="1"/>
</dbReference>
<evidence type="ECO:0000256" key="6">
    <source>
        <dbReference type="ARBA" id="ARBA00022723"/>
    </source>
</evidence>
<keyword evidence="7" id="KW-0862">Zinc</keyword>
<evidence type="ECO:0000256" key="5">
    <source>
        <dbReference type="ARBA" id="ARBA00022491"/>
    </source>
</evidence>
<evidence type="ECO:0000256" key="2">
    <source>
        <dbReference type="ARBA" id="ARBA00007957"/>
    </source>
</evidence>
<dbReference type="InterPro" id="IPR036388">
    <property type="entry name" value="WH-like_DNA-bd_sf"/>
</dbReference>
<feature type="region of interest" description="Disordered" evidence="11">
    <location>
        <begin position="1"/>
        <end position="20"/>
    </location>
</feature>
<evidence type="ECO:0000313" key="12">
    <source>
        <dbReference type="EMBL" id="BBX84889.1"/>
    </source>
</evidence>
<dbReference type="InterPro" id="IPR036390">
    <property type="entry name" value="WH_DNA-bd_sf"/>
</dbReference>
<name>A0ABN5YW80_9MYCO</name>
<comment type="subunit">
    <text evidence="3">Homodimer.</text>
</comment>
<evidence type="ECO:0000256" key="10">
    <source>
        <dbReference type="ARBA" id="ARBA00023163"/>
    </source>
</evidence>
<evidence type="ECO:0000256" key="7">
    <source>
        <dbReference type="ARBA" id="ARBA00022833"/>
    </source>
</evidence>
<keyword evidence="13" id="KW-1185">Reference proteome</keyword>
<evidence type="ECO:0000256" key="11">
    <source>
        <dbReference type="SAM" id="MobiDB-lite"/>
    </source>
</evidence>
<evidence type="ECO:0000256" key="1">
    <source>
        <dbReference type="ARBA" id="ARBA00004496"/>
    </source>
</evidence>
<dbReference type="CDD" id="cd07153">
    <property type="entry name" value="Fur_like"/>
    <property type="match status" value="1"/>
</dbReference>
<evidence type="ECO:0000256" key="9">
    <source>
        <dbReference type="ARBA" id="ARBA00023125"/>
    </source>
</evidence>
<comment type="similarity">
    <text evidence="2">Belongs to the Fur family.</text>
</comment>
<accession>A0ABN5YW80</accession>
<dbReference type="EMBL" id="AP022577">
    <property type="protein sequence ID" value="BBX84889.1"/>
    <property type="molecule type" value="Genomic_DNA"/>
</dbReference>
<dbReference type="RefSeq" id="WP_138232870.1">
    <property type="nucleotide sequence ID" value="NZ_AP022577.1"/>
</dbReference>
<dbReference type="InterPro" id="IPR043135">
    <property type="entry name" value="Fur_C"/>
</dbReference>
<dbReference type="Gene3D" id="1.10.10.10">
    <property type="entry name" value="Winged helix-like DNA-binding domain superfamily/Winged helix DNA-binding domain"/>
    <property type="match status" value="1"/>
</dbReference>
<evidence type="ECO:0000256" key="8">
    <source>
        <dbReference type="ARBA" id="ARBA00023015"/>
    </source>
</evidence>
<reference evidence="12 13" key="1">
    <citation type="journal article" date="2019" name="Emerg. Microbes Infect.">
        <title>Comprehensive subspecies identification of 175 nontuberculous mycobacteria species based on 7547 genomic profiles.</title>
        <authorList>
            <person name="Matsumoto Y."/>
            <person name="Kinjo T."/>
            <person name="Motooka D."/>
            <person name="Nabeya D."/>
            <person name="Jung N."/>
            <person name="Uechi K."/>
            <person name="Horii T."/>
            <person name="Iida T."/>
            <person name="Fujita J."/>
            <person name="Nakamura S."/>
        </authorList>
    </citation>
    <scope>NUCLEOTIDE SEQUENCE [LARGE SCALE GENOMIC DNA]</scope>
    <source>
        <strain evidence="12 13">JCM 15296</strain>
    </source>
</reference>
<keyword evidence="4" id="KW-0963">Cytoplasm</keyword>
<keyword evidence="9" id="KW-0238">DNA-binding</keyword>
<keyword evidence="10" id="KW-0804">Transcription</keyword>
<proteinExistence type="inferred from homology"/>